<proteinExistence type="predicted"/>
<gene>
    <name evidence="1" type="ORF">Dalu01_02290</name>
</gene>
<name>A0ABP9XEW6_9DEIO</name>
<sequence length="80" mass="9007">MPLKEKEMTRITATVDEQGRLTLPEEVARQLRTGQTVTIDLEVPPVPSGDDNPFLAFIGLLPPLEVDSATYYRQERGHEE</sequence>
<comment type="caution">
    <text evidence="1">The sequence shown here is derived from an EMBL/GenBank/DDBJ whole genome shotgun (WGS) entry which is preliminary data.</text>
</comment>
<reference evidence="1 2" key="1">
    <citation type="submission" date="2024-02" db="EMBL/GenBank/DDBJ databases">
        <title>Deinococcus aluminii NBRC 112889.</title>
        <authorList>
            <person name="Ichikawa N."/>
            <person name="Katano-Makiyama Y."/>
            <person name="Hidaka K."/>
        </authorList>
    </citation>
    <scope>NUCLEOTIDE SEQUENCE [LARGE SCALE GENOMIC DNA]</scope>
    <source>
        <strain evidence="1 2">NBRC 112889</strain>
    </source>
</reference>
<evidence type="ECO:0008006" key="3">
    <source>
        <dbReference type="Google" id="ProtNLM"/>
    </source>
</evidence>
<evidence type="ECO:0000313" key="2">
    <source>
        <dbReference type="Proteomes" id="UP001404956"/>
    </source>
</evidence>
<keyword evidence="2" id="KW-1185">Reference proteome</keyword>
<dbReference type="EMBL" id="BAABRV010000005">
    <property type="protein sequence ID" value="GAA5533882.1"/>
    <property type="molecule type" value="Genomic_DNA"/>
</dbReference>
<evidence type="ECO:0000313" key="1">
    <source>
        <dbReference type="EMBL" id="GAA5533882.1"/>
    </source>
</evidence>
<dbReference type="Proteomes" id="UP001404956">
    <property type="component" value="Unassembled WGS sequence"/>
</dbReference>
<accession>A0ABP9XEW6</accession>
<organism evidence="1 2">
    <name type="scientific">Deinococcus aluminii</name>
    <dbReference type="NCBI Taxonomy" id="1656885"/>
    <lineage>
        <taxon>Bacteria</taxon>
        <taxon>Thermotogati</taxon>
        <taxon>Deinococcota</taxon>
        <taxon>Deinococci</taxon>
        <taxon>Deinococcales</taxon>
        <taxon>Deinococcaceae</taxon>
        <taxon>Deinococcus</taxon>
    </lineage>
</organism>
<protein>
    <recommendedName>
        <fullName evidence="3">SpoVT-AbrB domain-containing protein</fullName>
    </recommendedName>
</protein>